<reference evidence="3" key="1">
    <citation type="journal article" date="2019" name="Int. J. Syst. Evol. Microbiol.">
        <title>The Global Catalogue of Microorganisms (GCM) 10K type strain sequencing project: providing services to taxonomists for standard genome sequencing and annotation.</title>
        <authorList>
            <consortium name="The Broad Institute Genomics Platform"/>
            <consortium name="The Broad Institute Genome Sequencing Center for Infectious Disease"/>
            <person name="Wu L."/>
            <person name="Ma J."/>
        </authorList>
    </citation>
    <scope>NUCLEOTIDE SEQUENCE [LARGE SCALE GENOMIC DNA]</scope>
    <source>
        <strain evidence="3">JCM 17106</strain>
    </source>
</reference>
<proteinExistence type="predicted"/>
<dbReference type="SUPFAM" id="SSF117281">
    <property type="entry name" value="Kelch motif"/>
    <property type="match status" value="2"/>
</dbReference>
<dbReference type="Gene3D" id="2.60.40.10">
    <property type="entry name" value="Immunoglobulins"/>
    <property type="match status" value="2"/>
</dbReference>
<sequence>MAAILLLVCCSKKVDDDLINKKPTNFSLVEVPHKSTNVNVMPKLQWNSSIDPNDDEVTYTILLDTNENPIKEIEVGLEENRFVMTDPLAYETNYYWKVVATDDTGLSTESNEIFSFTTQKKSSSPGVFNLISVANEAVDVTLLPTFEWEPLVDPDGDAIRYELLIDTKEDPVTSVAESLEGTNYVVKAPLDEGVTYYWKVIATAANGSITQSDEVFSFTTLKDNNQPKPFTLIGVTDTAIGVDLFPEFSWNASQDEDGDALTYTLYLDQNEDPQAIFAEEIENESYKVIDDQRLELLNTYFWKVKVTDGNGGEALSDTYSFTTRGMKKAVLVTGNTVFDKRIRYTLTEFNDKLWMIGGVDLVTGPLSDIWSSDDGENWNQVVSNAPFGNRYDHATIVHNNKLWVIGGGNEVWSSSDGLTWTELTTNLPFAVNSDHKVIAYKNKIFIYRILDNDGFYFDAWSSENGTDWVQINTDISVPARTEFEFIEFNDSLWIIGGKNSSAIGSFNDVWKSADGASWSIVNNQADFSSRHGHITFSLDNRMWVLGGGGFASGYYDLWFSYDGIDWMNDEYDYDNGFYVNASNYNTVVFKNKLWLIRNATSSDSSSASEIYFRE</sequence>
<protein>
    <recommendedName>
        <fullName evidence="1">Fibronectin type-III domain-containing protein</fullName>
    </recommendedName>
</protein>
<dbReference type="InterPro" id="IPR013783">
    <property type="entry name" value="Ig-like_fold"/>
</dbReference>
<accession>A0ABP6UN65</accession>
<dbReference type="Gene3D" id="2.120.10.80">
    <property type="entry name" value="Kelch-type beta propeller"/>
    <property type="match status" value="2"/>
</dbReference>
<evidence type="ECO:0000313" key="2">
    <source>
        <dbReference type="EMBL" id="GAA3513489.1"/>
    </source>
</evidence>
<dbReference type="EMBL" id="BAABCW010000012">
    <property type="protein sequence ID" value="GAA3513489.1"/>
    <property type="molecule type" value="Genomic_DNA"/>
</dbReference>
<dbReference type="InterPro" id="IPR036116">
    <property type="entry name" value="FN3_sf"/>
</dbReference>
<organism evidence="2 3">
    <name type="scientific">Aquimarina addita</name>
    <dbReference type="NCBI Taxonomy" id="870485"/>
    <lineage>
        <taxon>Bacteria</taxon>
        <taxon>Pseudomonadati</taxon>
        <taxon>Bacteroidota</taxon>
        <taxon>Flavobacteriia</taxon>
        <taxon>Flavobacteriales</taxon>
        <taxon>Flavobacteriaceae</taxon>
        <taxon>Aquimarina</taxon>
    </lineage>
</organism>
<dbReference type="InterPro" id="IPR003961">
    <property type="entry name" value="FN3_dom"/>
</dbReference>
<comment type="caution">
    <text evidence="2">The sequence shown here is derived from an EMBL/GenBank/DDBJ whole genome shotgun (WGS) entry which is preliminary data.</text>
</comment>
<dbReference type="PROSITE" id="PS50853">
    <property type="entry name" value="FN3"/>
    <property type="match status" value="1"/>
</dbReference>
<evidence type="ECO:0000313" key="3">
    <source>
        <dbReference type="Proteomes" id="UP001500459"/>
    </source>
</evidence>
<dbReference type="InterPro" id="IPR015915">
    <property type="entry name" value="Kelch-typ_b-propeller"/>
</dbReference>
<evidence type="ECO:0000259" key="1">
    <source>
        <dbReference type="PROSITE" id="PS50853"/>
    </source>
</evidence>
<name>A0ABP6UN65_9FLAO</name>
<dbReference type="SUPFAM" id="SSF49265">
    <property type="entry name" value="Fibronectin type III"/>
    <property type="match status" value="1"/>
</dbReference>
<gene>
    <name evidence="2" type="ORF">GCM10022393_29100</name>
</gene>
<keyword evidence="3" id="KW-1185">Reference proteome</keyword>
<feature type="domain" description="Fibronectin type-III" evidence="1">
    <location>
        <begin position="22"/>
        <end position="121"/>
    </location>
</feature>
<dbReference type="Proteomes" id="UP001500459">
    <property type="component" value="Unassembled WGS sequence"/>
</dbReference>